<feature type="domain" description="Amidohydrolase 3" evidence="1">
    <location>
        <begin position="83"/>
        <end position="301"/>
    </location>
</feature>
<organism evidence="2 3">
    <name type="scientific">Alteromonas sediminis</name>
    <dbReference type="NCBI Taxonomy" id="2259342"/>
    <lineage>
        <taxon>Bacteria</taxon>
        <taxon>Pseudomonadati</taxon>
        <taxon>Pseudomonadota</taxon>
        <taxon>Gammaproteobacteria</taxon>
        <taxon>Alteromonadales</taxon>
        <taxon>Alteromonadaceae</taxon>
        <taxon>Alteromonas/Salinimonas group</taxon>
        <taxon>Alteromonas</taxon>
    </lineage>
</organism>
<dbReference type="PANTHER" id="PTHR11647">
    <property type="entry name" value="HYDRANTOINASE/DIHYDROPYRIMIDINASE FAMILY MEMBER"/>
    <property type="match status" value="1"/>
</dbReference>
<dbReference type="Gene3D" id="3.20.20.140">
    <property type="entry name" value="Metal-dependent hydrolases"/>
    <property type="match status" value="1"/>
</dbReference>
<dbReference type="CDD" id="cd01297">
    <property type="entry name" value="D-aminoacylase"/>
    <property type="match status" value="1"/>
</dbReference>
<dbReference type="SUPFAM" id="SSF51338">
    <property type="entry name" value="Composite domain of metallo-dependent hydrolases"/>
    <property type="match status" value="1"/>
</dbReference>
<dbReference type="InterPro" id="IPR023100">
    <property type="entry name" value="D-aminoacylase_insert_dom_sf"/>
</dbReference>
<evidence type="ECO:0000259" key="1">
    <source>
        <dbReference type="Pfam" id="PF07969"/>
    </source>
</evidence>
<dbReference type="OrthoDB" id="9766983at2"/>
<proteinExistence type="predicted"/>
<accession>A0A3N5ZBD2</accession>
<evidence type="ECO:0000313" key="2">
    <source>
        <dbReference type="EMBL" id="RPJ68584.1"/>
    </source>
</evidence>
<feature type="domain" description="Amidohydrolase 3" evidence="1">
    <location>
        <begin position="392"/>
        <end position="522"/>
    </location>
</feature>
<dbReference type="Gene3D" id="3.30.1490.130">
    <property type="entry name" value="D-aminoacylase. Domain 3"/>
    <property type="match status" value="1"/>
</dbReference>
<dbReference type="InterPro" id="IPR050378">
    <property type="entry name" value="Metallo-dep_Hydrolases_sf"/>
</dbReference>
<comment type="caution">
    <text evidence="2">The sequence shown here is derived from an EMBL/GenBank/DDBJ whole genome shotgun (WGS) entry which is preliminary data.</text>
</comment>
<protein>
    <submittedName>
        <fullName evidence="2">D-aminoacylase</fullName>
    </submittedName>
</protein>
<keyword evidence="3" id="KW-1185">Reference proteome</keyword>
<dbReference type="Pfam" id="PF07969">
    <property type="entry name" value="Amidohydro_3"/>
    <property type="match status" value="2"/>
</dbReference>
<dbReference type="GO" id="GO:0016811">
    <property type="term" value="F:hydrolase activity, acting on carbon-nitrogen (but not peptide) bonds, in linear amides"/>
    <property type="evidence" value="ECO:0007669"/>
    <property type="project" value="InterPro"/>
</dbReference>
<dbReference type="SUPFAM" id="SSF51556">
    <property type="entry name" value="Metallo-dependent hydrolases"/>
    <property type="match status" value="1"/>
</dbReference>
<reference evidence="2 3" key="1">
    <citation type="submission" date="2018-11" db="EMBL/GenBank/DDBJ databases">
        <authorList>
            <person name="Ye M.-Q."/>
            <person name="Du Z.-J."/>
        </authorList>
    </citation>
    <scope>NUCLEOTIDE SEQUENCE [LARGE SCALE GENOMIC DNA]</scope>
    <source>
        <strain evidence="2 3">U0105</strain>
    </source>
</reference>
<dbReference type="Gene3D" id="2.30.40.10">
    <property type="entry name" value="Urease, subunit C, domain 1"/>
    <property type="match status" value="1"/>
</dbReference>
<dbReference type="GO" id="GO:0005829">
    <property type="term" value="C:cytosol"/>
    <property type="evidence" value="ECO:0007669"/>
    <property type="project" value="TreeGrafter"/>
</dbReference>
<sequence>MRVYSEPDVGKRRLCVMRRVISLLWCLLLVSCVNTKQIDYDTLILNGMILDGAGTKAYQSDLAIVGDTIVAIGDLQNKAAQTIVDANGKYVTPGFIDLHSHAERGILRNPDVPNIVRQGVTTILGGNCGGSPTQVADYFSALEKAGSAINVGLLIGHNSVRRAVMQRENRPATDIELHEMKKLVNDAMKEGAFGFSTGLLYIPGVYASTHEVIALASQAANYGGIYATHMRSEGEHVIEALNEAVKVAEDAVLPLHVSHHKTAGPNAWGLSKKTLAIIDEKRAKGLDVSLDQYPYTASNTNLGVLLPPWSLEGGRRAFAERVKDIAIRQQIKDESAQIIFEQRAGDDLDRILISQFGANPEWEGQTFKDVLVSKGVEPSASNAADLAIDIQLAGGGRGIYFTMTDEDVERIMQHPMTSIASDGRATEWQKGNPHPRNYGTYPRVVAHYVNEKRVLQLEDAVRKMTSLPAERINLQDRGRLSVGMKADVLIWELERLQDISTFENPHAYSEGIDYMWVNGQSVIFENELTGNRPGQGLRHESQ</sequence>
<dbReference type="EMBL" id="RPOK01000001">
    <property type="protein sequence ID" value="RPJ68584.1"/>
    <property type="molecule type" value="Genomic_DNA"/>
</dbReference>
<dbReference type="PANTHER" id="PTHR11647:SF1">
    <property type="entry name" value="COLLAPSIN RESPONSE MEDIATOR PROTEIN"/>
    <property type="match status" value="1"/>
</dbReference>
<dbReference type="InterPro" id="IPR013108">
    <property type="entry name" value="Amidohydro_3"/>
</dbReference>
<gene>
    <name evidence="2" type="ORF">DRW07_04055</name>
</gene>
<dbReference type="GO" id="GO:0016812">
    <property type="term" value="F:hydrolase activity, acting on carbon-nitrogen (but not peptide) bonds, in cyclic amides"/>
    <property type="evidence" value="ECO:0007669"/>
    <property type="project" value="TreeGrafter"/>
</dbReference>
<dbReference type="PROSITE" id="PS51257">
    <property type="entry name" value="PROKAR_LIPOPROTEIN"/>
    <property type="match status" value="1"/>
</dbReference>
<evidence type="ECO:0000313" key="3">
    <source>
        <dbReference type="Proteomes" id="UP000275281"/>
    </source>
</evidence>
<dbReference type="Proteomes" id="UP000275281">
    <property type="component" value="Unassembled WGS sequence"/>
</dbReference>
<dbReference type="InterPro" id="IPR011059">
    <property type="entry name" value="Metal-dep_hydrolase_composite"/>
</dbReference>
<name>A0A3N5ZBD2_9ALTE</name>
<dbReference type="InterPro" id="IPR032466">
    <property type="entry name" value="Metal_Hydrolase"/>
</dbReference>
<dbReference type="AlphaFoldDB" id="A0A3N5ZBD2"/>